<dbReference type="EMBL" id="JAPDPI010000076">
    <property type="protein sequence ID" value="MCW3807990.1"/>
    <property type="molecule type" value="Genomic_DNA"/>
</dbReference>
<evidence type="ECO:0000313" key="1">
    <source>
        <dbReference type="EMBL" id="MCW3807990.1"/>
    </source>
</evidence>
<dbReference type="NCBIfam" id="TIGR03696">
    <property type="entry name" value="Rhs_assc_core"/>
    <property type="match status" value="1"/>
</dbReference>
<evidence type="ECO:0000313" key="2">
    <source>
        <dbReference type="Proteomes" id="UP001207408"/>
    </source>
</evidence>
<dbReference type="Gene3D" id="2.180.10.10">
    <property type="entry name" value="RHS repeat-associated core"/>
    <property type="match status" value="1"/>
</dbReference>
<dbReference type="Proteomes" id="UP001207408">
    <property type="component" value="Unassembled WGS sequence"/>
</dbReference>
<dbReference type="InterPro" id="IPR022385">
    <property type="entry name" value="Rhs_assc_core"/>
</dbReference>
<accession>A0AAE3MIJ8</accession>
<dbReference type="InterPro" id="IPR050708">
    <property type="entry name" value="T6SS_VgrG/RHS"/>
</dbReference>
<keyword evidence="2" id="KW-1185">Reference proteome</keyword>
<name>A0AAE3MIJ8_9BACT</name>
<evidence type="ECO:0008006" key="3">
    <source>
        <dbReference type="Google" id="ProtNLM"/>
    </source>
</evidence>
<dbReference type="AlphaFoldDB" id="A0AAE3MIJ8"/>
<dbReference type="PANTHER" id="PTHR32305:SF15">
    <property type="entry name" value="PROTEIN RHSA-RELATED"/>
    <property type="match status" value="1"/>
</dbReference>
<organism evidence="1 2">
    <name type="scientific">Plebeiibacterium marinum</name>
    <dbReference type="NCBI Taxonomy" id="2992111"/>
    <lineage>
        <taxon>Bacteria</taxon>
        <taxon>Pseudomonadati</taxon>
        <taxon>Bacteroidota</taxon>
        <taxon>Bacteroidia</taxon>
        <taxon>Marinilabiliales</taxon>
        <taxon>Marinilabiliaceae</taxon>
        <taxon>Plebeiibacterium</taxon>
    </lineage>
</organism>
<gene>
    <name evidence="1" type="ORF">OM074_20370</name>
</gene>
<sequence>MMLIQIRSLKTTDYIVNLVYTDGQKSFFSTDEGRAIPVKNGDNTRWHFEYNLKDHLGNTRVTFGGSMIPGSADIVQTSSYYPFGLVMEQKNYNSATTHYQQNKYLYNGKEIQDDNLGGVSLDCYDYGARFYDASLGRWHCVDPMAGMYKNWSPYHYSYNNPIRFYDIDGRKIGDRKSADTKRYIHL</sequence>
<proteinExistence type="predicted"/>
<dbReference type="PANTHER" id="PTHR32305">
    <property type="match status" value="1"/>
</dbReference>
<reference evidence="1" key="1">
    <citation type="submission" date="2022-10" db="EMBL/GenBank/DDBJ databases">
        <authorList>
            <person name="Yu W.X."/>
        </authorList>
    </citation>
    <scope>NUCLEOTIDE SEQUENCE</scope>
    <source>
        <strain evidence="1">D04</strain>
    </source>
</reference>
<dbReference type="RefSeq" id="WP_301202508.1">
    <property type="nucleotide sequence ID" value="NZ_JAPDPI010000076.1"/>
</dbReference>
<protein>
    <recommendedName>
        <fullName evidence="3">RHS repeat-associated core domain-containing protein</fullName>
    </recommendedName>
</protein>
<comment type="caution">
    <text evidence="1">The sequence shown here is derived from an EMBL/GenBank/DDBJ whole genome shotgun (WGS) entry which is preliminary data.</text>
</comment>